<keyword evidence="2" id="KW-1185">Reference proteome</keyword>
<proteinExistence type="predicted"/>
<evidence type="ECO:0000313" key="2">
    <source>
        <dbReference type="Proteomes" id="UP000327513"/>
    </source>
</evidence>
<dbReference type="PROSITE" id="PS51257">
    <property type="entry name" value="PROKAR_LIPOPROTEIN"/>
    <property type="match status" value="1"/>
</dbReference>
<gene>
    <name evidence="1" type="ORF">CPT_Myduc_018</name>
</gene>
<reference evidence="2" key="1">
    <citation type="submission" date="2019-06" db="EMBL/GenBank/DDBJ databases">
        <title>Complete genome of Proteus mirabilis phage Myduc.</title>
        <authorList>
            <person name="Tran J.S."/>
            <person name="Lessor L."/>
            <person name="O'Leary C."/>
            <person name="Bonasera R.M."/>
            <person name="Liu M."/>
        </authorList>
    </citation>
    <scope>NUCLEOTIDE SEQUENCE [LARGE SCALE GENOMIC DNA]</scope>
</reference>
<dbReference type="EMBL" id="MN098326">
    <property type="protein sequence ID" value="QFG06641.1"/>
    <property type="molecule type" value="Genomic_DNA"/>
</dbReference>
<sequence>MATLKYAVAIFIVSLITACHPVLASSPTQYFCQNGASIIVIDEGKKSSFAVYNDKLYDVYISNPAQGFVYKAQDLEAFRLFKFPDGLYRMDVFESAFDIIDGVPPRERTICK</sequence>
<accession>A0A5J6T8Y6</accession>
<evidence type="ECO:0000313" key="1">
    <source>
        <dbReference type="EMBL" id="QFG06641.1"/>
    </source>
</evidence>
<dbReference type="Proteomes" id="UP000327513">
    <property type="component" value="Segment"/>
</dbReference>
<protein>
    <submittedName>
        <fullName evidence="1">Uncharacterized protein</fullName>
    </submittedName>
</protein>
<name>A0A5J6T8Y6_9CAUD</name>
<organism evidence="1 2">
    <name type="scientific">Proteus phage Myduc</name>
    <dbReference type="NCBI Taxonomy" id="2650874"/>
    <lineage>
        <taxon>Viruses</taxon>
        <taxon>Duplodnaviria</taxon>
        <taxon>Heunggongvirae</taxon>
        <taxon>Uroviricota</taxon>
        <taxon>Caudoviricetes</taxon>
        <taxon>Chaseviridae</taxon>
        <taxon>Cleopatravirinae</taxon>
        <taxon>Myducvirus</taxon>
        <taxon>Myducvirus myduc</taxon>
    </lineage>
</organism>